<gene>
    <name evidence="2" type="ORF">SKAU_G00307320</name>
</gene>
<dbReference type="EMBL" id="JAINUF010000013">
    <property type="protein sequence ID" value="KAJ8343403.1"/>
    <property type="molecule type" value="Genomic_DNA"/>
</dbReference>
<feature type="region of interest" description="Disordered" evidence="1">
    <location>
        <begin position="1"/>
        <end position="25"/>
    </location>
</feature>
<evidence type="ECO:0000313" key="2">
    <source>
        <dbReference type="EMBL" id="KAJ8343403.1"/>
    </source>
</evidence>
<name>A0A9Q1ER15_SYNKA</name>
<reference evidence="2" key="1">
    <citation type="journal article" date="2023" name="Science">
        <title>Genome structures resolve the early diversification of teleost fishes.</title>
        <authorList>
            <person name="Parey E."/>
            <person name="Louis A."/>
            <person name="Montfort J."/>
            <person name="Bouchez O."/>
            <person name="Roques C."/>
            <person name="Iampietro C."/>
            <person name="Lluch J."/>
            <person name="Castinel A."/>
            <person name="Donnadieu C."/>
            <person name="Desvignes T."/>
            <person name="Floi Bucao C."/>
            <person name="Jouanno E."/>
            <person name="Wen M."/>
            <person name="Mejri S."/>
            <person name="Dirks R."/>
            <person name="Jansen H."/>
            <person name="Henkel C."/>
            <person name="Chen W.J."/>
            <person name="Zahm M."/>
            <person name="Cabau C."/>
            <person name="Klopp C."/>
            <person name="Thompson A.W."/>
            <person name="Robinson-Rechavi M."/>
            <person name="Braasch I."/>
            <person name="Lecointre G."/>
            <person name="Bobe J."/>
            <person name="Postlethwait J.H."/>
            <person name="Berthelot C."/>
            <person name="Roest Crollius H."/>
            <person name="Guiguen Y."/>
        </authorList>
    </citation>
    <scope>NUCLEOTIDE SEQUENCE</scope>
    <source>
        <strain evidence="2">WJC10195</strain>
    </source>
</reference>
<sequence length="128" mass="14041">MRAPVLIGPGPGPGSLTGAGPRATGQTCIKTAGPGLDAYRCRSRHQWGERSSFFKKSLRRGKEPLYEEWVPEGKGRLNDTASGSNRATQEADWAPKPPHNALRCSPHTLPDPQSLAARSPERRSTRRW</sequence>
<feature type="compositionally biased region" description="Basic and acidic residues" evidence="1">
    <location>
        <begin position="119"/>
        <end position="128"/>
    </location>
</feature>
<dbReference type="Proteomes" id="UP001152622">
    <property type="component" value="Chromosome 13"/>
</dbReference>
<dbReference type="AlphaFoldDB" id="A0A9Q1ER15"/>
<accession>A0A9Q1ER15</accession>
<feature type="region of interest" description="Disordered" evidence="1">
    <location>
        <begin position="71"/>
        <end position="128"/>
    </location>
</feature>
<organism evidence="2 3">
    <name type="scientific">Synaphobranchus kaupii</name>
    <name type="common">Kaup's arrowtooth eel</name>
    <dbReference type="NCBI Taxonomy" id="118154"/>
    <lineage>
        <taxon>Eukaryota</taxon>
        <taxon>Metazoa</taxon>
        <taxon>Chordata</taxon>
        <taxon>Craniata</taxon>
        <taxon>Vertebrata</taxon>
        <taxon>Euteleostomi</taxon>
        <taxon>Actinopterygii</taxon>
        <taxon>Neopterygii</taxon>
        <taxon>Teleostei</taxon>
        <taxon>Anguilliformes</taxon>
        <taxon>Synaphobranchidae</taxon>
        <taxon>Synaphobranchus</taxon>
    </lineage>
</organism>
<proteinExistence type="predicted"/>
<keyword evidence="3" id="KW-1185">Reference proteome</keyword>
<protein>
    <submittedName>
        <fullName evidence="2">Uncharacterized protein</fullName>
    </submittedName>
</protein>
<evidence type="ECO:0000313" key="3">
    <source>
        <dbReference type="Proteomes" id="UP001152622"/>
    </source>
</evidence>
<evidence type="ECO:0000256" key="1">
    <source>
        <dbReference type="SAM" id="MobiDB-lite"/>
    </source>
</evidence>
<feature type="compositionally biased region" description="Polar residues" evidence="1">
    <location>
        <begin position="79"/>
        <end position="88"/>
    </location>
</feature>
<comment type="caution">
    <text evidence="2">The sequence shown here is derived from an EMBL/GenBank/DDBJ whole genome shotgun (WGS) entry which is preliminary data.</text>
</comment>